<evidence type="ECO:0000313" key="3">
    <source>
        <dbReference type="Proteomes" id="UP000319004"/>
    </source>
</evidence>
<proteinExistence type="predicted"/>
<organism evidence="2 3">
    <name type="scientific">Stieleria neptunia</name>
    <dbReference type="NCBI Taxonomy" id="2527979"/>
    <lineage>
        <taxon>Bacteria</taxon>
        <taxon>Pseudomonadati</taxon>
        <taxon>Planctomycetota</taxon>
        <taxon>Planctomycetia</taxon>
        <taxon>Pirellulales</taxon>
        <taxon>Pirellulaceae</taxon>
        <taxon>Stieleria</taxon>
    </lineage>
</organism>
<dbReference type="OrthoDB" id="9807212at2"/>
<sequence length="304" mass="32574">MRIALTGATGFLGRYLIRRLLNDGHTITAWYRTPPATEPEPHPTSWVQGELGVLNHAEQLVESVDAVVHAGLFRGGDSFMDSGDDPLEYWQRNATGSLQLLDAAERAGVKRFIFVSSGTVHDTVLPDRPLDETHPLLPSTLYGAYKASVETLVHHYGASGKLLAATVRPPSIYGLADPAQDSRWFDLVAQVCAGNDVQANGGSKAVHADDIAKAVSLLLDQDDAIAGQTYNCCDRMISDFEVATIAKRLTGSASNISGQAKTAKHEIVTEKLQALGMRFGGTELLEQTIAELVAAIRQAASGPV</sequence>
<dbReference type="GO" id="GO:0016853">
    <property type="term" value="F:isomerase activity"/>
    <property type="evidence" value="ECO:0007669"/>
    <property type="project" value="UniProtKB-KW"/>
</dbReference>
<name>A0A518I0Q8_9BACT</name>
<keyword evidence="3" id="KW-1185">Reference proteome</keyword>
<dbReference type="KEGG" id="snep:Enr13x_65910"/>
<gene>
    <name evidence="2" type="ORF">Enr13x_65910</name>
</gene>
<feature type="domain" description="NAD-dependent epimerase/dehydratase" evidence="1">
    <location>
        <begin position="3"/>
        <end position="233"/>
    </location>
</feature>
<evidence type="ECO:0000259" key="1">
    <source>
        <dbReference type="Pfam" id="PF01370"/>
    </source>
</evidence>
<reference evidence="2 3" key="1">
    <citation type="submission" date="2019-03" db="EMBL/GenBank/DDBJ databases">
        <title>Deep-cultivation of Planctomycetes and their phenomic and genomic characterization uncovers novel biology.</title>
        <authorList>
            <person name="Wiegand S."/>
            <person name="Jogler M."/>
            <person name="Boedeker C."/>
            <person name="Pinto D."/>
            <person name="Vollmers J."/>
            <person name="Rivas-Marin E."/>
            <person name="Kohn T."/>
            <person name="Peeters S.H."/>
            <person name="Heuer A."/>
            <person name="Rast P."/>
            <person name="Oberbeckmann S."/>
            <person name="Bunk B."/>
            <person name="Jeske O."/>
            <person name="Meyerdierks A."/>
            <person name="Storesund J.E."/>
            <person name="Kallscheuer N."/>
            <person name="Luecker S."/>
            <person name="Lage O.M."/>
            <person name="Pohl T."/>
            <person name="Merkel B.J."/>
            <person name="Hornburger P."/>
            <person name="Mueller R.-W."/>
            <person name="Bruemmer F."/>
            <person name="Labrenz M."/>
            <person name="Spormann A.M."/>
            <person name="Op den Camp H."/>
            <person name="Overmann J."/>
            <person name="Amann R."/>
            <person name="Jetten M.S.M."/>
            <person name="Mascher T."/>
            <person name="Medema M.H."/>
            <person name="Devos D.P."/>
            <person name="Kaster A.-K."/>
            <person name="Ovreas L."/>
            <person name="Rohde M."/>
            <person name="Galperin M.Y."/>
            <person name="Jogler C."/>
        </authorList>
    </citation>
    <scope>NUCLEOTIDE SEQUENCE [LARGE SCALE GENOMIC DNA]</scope>
    <source>
        <strain evidence="2 3">Enr13</strain>
    </source>
</reference>
<dbReference type="PANTHER" id="PTHR43245:SF58">
    <property type="entry name" value="BLL5923 PROTEIN"/>
    <property type="match status" value="1"/>
</dbReference>
<dbReference type="InterPro" id="IPR050177">
    <property type="entry name" value="Lipid_A_modif_metabolic_enz"/>
</dbReference>
<evidence type="ECO:0000313" key="2">
    <source>
        <dbReference type="EMBL" id="QDV46682.1"/>
    </source>
</evidence>
<dbReference type="SUPFAM" id="SSF51735">
    <property type="entry name" value="NAD(P)-binding Rossmann-fold domains"/>
    <property type="match status" value="1"/>
</dbReference>
<dbReference type="EMBL" id="CP037423">
    <property type="protein sequence ID" value="QDV46682.1"/>
    <property type="molecule type" value="Genomic_DNA"/>
</dbReference>
<dbReference type="PANTHER" id="PTHR43245">
    <property type="entry name" value="BIFUNCTIONAL POLYMYXIN RESISTANCE PROTEIN ARNA"/>
    <property type="match status" value="1"/>
</dbReference>
<dbReference type="Pfam" id="PF01370">
    <property type="entry name" value="Epimerase"/>
    <property type="match status" value="1"/>
</dbReference>
<dbReference type="InterPro" id="IPR036291">
    <property type="entry name" value="NAD(P)-bd_dom_sf"/>
</dbReference>
<protein>
    <submittedName>
        <fullName evidence="2">3 beta-hydroxysteroid dehydrogenase/Delta 5--&gt;4-isomerase</fullName>
    </submittedName>
</protein>
<dbReference type="RefSeq" id="WP_145390873.1">
    <property type="nucleotide sequence ID" value="NZ_CP037423.1"/>
</dbReference>
<dbReference type="AlphaFoldDB" id="A0A518I0Q8"/>
<keyword evidence="2" id="KW-0413">Isomerase</keyword>
<dbReference type="InterPro" id="IPR001509">
    <property type="entry name" value="Epimerase_deHydtase"/>
</dbReference>
<dbReference type="CDD" id="cd08946">
    <property type="entry name" value="SDR_e"/>
    <property type="match status" value="1"/>
</dbReference>
<accession>A0A518I0Q8</accession>
<dbReference type="Gene3D" id="3.40.50.720">
    <property type="entry name" value="NAD(P)-binding Rossmann-like Domain"/>
    <property type="match status" value="1"/>
</dbReference>
<dbReference type="Proteomes" id="UP000319004">
    <property type="component" value="Chromosome"/>
</dbReference>